<dbReference type="OrthoDB" id="20872at2759"/>
<dbReference type="FunFam" id="1.20.1160.11:FF:000001">
    <property type="entry name" value="Paired amphipathic helix protein Sin3"/>
    <property type="match status" value="1"/>
</dbReference>
<feature type="region of interest" description="Disordered" evidence="6">
    <location>
        <begin position="956"/>
        <end position="981"/>
    </location>
</feature>
<dbReference type="PANTHER" id="PTHR12346">
    <property type="entry name" value="SIN3B-RELATED"/>
    <property type="match status" value="1"/>
</dbReference>
<dbReference type="FunFam" id="1.20.1160.11:FF:000003">
    <property type="entry name" value="Paired amphipathic helix SIN3-like protein"/>
    <property type="match status" value="1"/>
</dbReference>
<dbReference type="GeneID" id="41995461"/>
<name>A0A366RQI7_9HYPO</name>
<evidence type="ECO:0000259" key="7">
    <source>
        <dbReference type="Pfam" id="PF13847"/>
    </source>
</evidence>
<sequence length="981" mass="111004">MESLNERDGYDPAAKVRLFLDALAVLDEKPLDEESIVARLCSLLLVVFRDLIQKFTDSKLHADEKAPVSISLQRSLDRLRLWADGYRICAGDQDINFIKSRRLRRATIEVLVSISDTLLERFEPLTSSKKTEILKKSEESVQKLKEVLEAAHRDLDRDTSSSDDSSYYGSDGLDEIAKDLENDTLSLMGLEALFQSATVELFAEKAAFADVVQTWLPHDVYKDNIRTRFPKAEGSLVSRLSKASFDRYLRCQRERESQTRAVGDIDFPRITRSDAASSKFRDSGLGTSIPSSASVAETVMSYRVEGRTSVRIPPLPKEAKAGQLFNCISCGKFLCVRSNSVWKRHLYEDLQPWQCLDPDCSFTSVFQTREDWVAHIAQDHKLEPDWQSINCPLCFETIPPGKIAITKHLCSHLEEISLAALPTNLDIESHPGSDNDSDSSKSQQESTDETRGEPKHESLAGITQGQEPILQDALDYLDQVKLAFHDRPAKYNRFLDIMKDFKAQAIDTPGIMRLVTDLFVVEDQVPLIAGFNSFLPSGYSIDKELNFRMPGDPVSNFYFERDDNRENTYEIYPDKIWDNDQKPDRKTKEEAPVSFNTSISYVNRVKNRYMSEPERYRQFLEILQKYQREETPLQDVYTSVATLFESAPDLLSDFKNLFLPEPVGNRKAITDNPMGGEKEETGSKPAPVVFDESESLAGAVIEQAGQQYNGHFLVWECYNLSKIFPTATTTITICSITLIITMVLLKMFLACFVSPIDWFSNVPAMMFQWPWIIELCNQVSKELRQNIEWIGIKPPASRPTKMLDYACGNGVASRQALAPFMSTVRGMDISSSMAEQYNEMALKSGYTPTKMHAVQGDIIEPESTPSPELNTPAYFNFDLIVMCLALHHIEDPDNMILQLSKRLRPGGILLIIDWVSNREGMDFSKLSVNRMGFQEEEVKSAYEKAGLEDWSWKLTSTPSPVPRETGGEQQLFFARGRKGGS</sequence>
<keyword evidence="3" id="KW-0677">Repeat</keyword>
<keyword evidence="2" id="KW-0678">Repressor</keyword>
<evidence type="ECO:0000256" key="1">
    <source>
        <dbReference type="ARBA" id="ARBA00004123"/>
    </source>
</evidence>
<keyword evidence="9" id="KW-1185">Reference proteome</keyword>
<dbReference type="GO" id="GO:0033698">
    <property type="term" value="C:Rpd3L complex"/>
    <property type="evidence" value="ECO:0007669"/>
    <property type="project" value="UniProtKB-ARBA"/>
</dbReference>
<evidence type="ECO:0000256" key="2">
    <source>
        <dbReference type="ARBA" id="ARBA00022491"/>
    </source>
</evidence>
<dbReference type="InterPro" id="IPR003822">
    <property type="entry name" value="PAH"/>
</dbReference>
<comment type="caution">
    <text evidence="8">The sequence shown here is derived from an EMBL/GenBank/DDBJ whole genome shotgun (WGS) entry which is preliminary data.</text>
</comment>
<dbReference type="Gene3D" id="3.40.50.150">
    <property type="entry name" value="Vaccinia Virus protein VP39"/>
    <property type="match status" value="1"/>
</dbReference>
<dbReference type="InterPro" id="IPR039774">
    <property type="entry name" value="Sin3-like"/>
</dbReference>
<dbReference type="SUPFAM" id="SSF47762">
    <property type="entry name" value="PAH2 domain"/>
    <property type="match status" value="2"/>
</dbReference>
<dbReference type="GO" id="GO:0003714">
    <property type="term" value="F:transcription corepressor activity"/>
    <property type="evidence" value="ECO:0007669"/>
    <property type="project" value="InterPro"/>
</dbReference>
<comment type="subcellular location">
    <subcellularLocation>
        <location evidence="1 5">Nucleus</location>
    </subcellularLocation>
</comment>
<dbReference type="EMBL" id="QKXC01000124">
    <property type="protein sequence ID" value="RBR18565.1"/>
    <property type="molecule type" value="Genomic_DNA"/>
</dbReference>
<dbReference type="AlphaFoldDB" id="A0A366RQI7"/>
<dbReference type="SUPFAM" id="SSF53335">
    <property type="entry name" value="S-adenosyl-L-methionine-dependent methyltransferases"/>
    <property type="match status" value="1"/>
</dbReference>
<dbReference type="CDD" id="cd02440">
    <property type="entry name" value="AdoMet_MTases"/>
    <property type="match status" value="1"/>
</dbReference>
<dbReference type="RefSeq" id="XP_031015812.1">
    <property type="nucleotide sequence ID" value="XM_031160165.1"/>
</dbReference>
<evidence type="ECO:0000256" key="6">
    <source>
        <dbReference type="SAM" id="MobiDB-lite"/>
    </source>
</evidence>
<evidence type="ECO:0000256" key="5">
    <source>
        <dbReference type="PROSITE-ProRule" id="PRU00810"/>
    </source>
</evidence>
<dbReference type="InterPro" id="IPR029063">
    <property type="entry name" value="SAM-dependent_MTases_sf"/>
</dbReference>
<dbReference type="PANTHER" id="PTHR12346:SF0">
    <property type="entry name" value="SIN3A, ISOFORM G"/>
    <property type="match status" value="1"/>
</dbReference>
<organism evidence="8 9">
    <name type="scientific">Fusarium coffeatum</name>
    <dbReference type="NCBI Taxonomy" id="231269"/>
    <lineage>
        <taxon>Eukaryota</taxon>
        <taxon>Fungi</taxon>
        <taxon>Dikarya</taxon>
        <taxon>Ascomycota</taxon>
        <taxon>Pezizomycotina</taxon>
        <taxon>Sordariomycetes</taxon>
        <taxon>Hypocreomycetidae</taxon>
        <taxon>Hypocreales</taxon>
        <taxon>Nectriaceae</taxon>
        <taxon>Fusarium</taxon>
        <taxon>Fusarium incarnatum-equiseti species complex</taxon>
    </lineage>
</organism>
<dbReference type="PROSITE" id="PS51477">
    <property type="entry name" value="PAH"/>
    <property type="match status" value="2"/>
</dbReference>
<evidence type="ECO:0000256" key="4">
    <source>
        <dbReference type="ARBA" id="ARBA00023242"/>
    </source>
</evidence>
<dbReference type="Gene3D" id="1.20.1160.11">
    <property type="entry name" value="Paired amphipathic helix"/>
    <property type="match status" value="2"/>
</dbReference>
<keyword evidence="4 5" id="KW-0539">Nucleus</keyword>
<dbReference type="Pfam" id="PF02671">
    <property type="entry name" value="PAH"/>
    <property type="match status" value="2"/>
</dbReference>
<feature type="region of interest" description="Disordered" evidence="6">
    <location>
        <begin position="427"/>
        <end position="464"/>
    </location>
</feature>
<dbReference type="InterPro" id="IPR036600">
    <property type="entry name" value="PAH_sf"/>
</dbReference>
<feature type="compositionally biased region" description="Basic and acidic residues" evidence="6">
    <location>
        <begin position="448"/>
        <end position="458"/>
    </location>
</feature>
<dbReference type="InterPro" id="IPR025714">
    <property type="entry name" value="Methyltranfer_dom"/>
</dbReference>
<evidence type="ECO:0000313" key="9">
    <source>
        <dbReference type="Proteomes" id="UP000253153"/>
    </source>
</evidence>
<dbReference type="Proteomes" id="UP000253153">
    <property type="component" value="Unassembled WGS sequence"/>
</dbReference>
<evidence type="ECO:0000313" key="8">
    <source>
        <dbReference type="EMBL" id="RBR18565.1"/>
    </source>
</evidence>
<dbReference type="Pfam" id="PF13847">
    <property type="entry name" value="Methyltransf_31"/>
    <property type="match status" value="1"/>
</dbReference>
<gene>
    <name evidence="8" type="ORF">FIESC28_06020</name>
</gene>
<dbReference type="GO" id="GO:0010628">
    <property type="term" value="P:positive regulation of gene expression"/>
    <property type="evidence" value="ECO:0007669"/>
    <property type="project" value="UniProtKB-ARBA"/>
</dbReference>
<evidence type="ECO:0000256" key="3">
    <source>
        <dbReference type="ARBA" id="ARBA00022737"/>
    </source>
</evidence>
<accession>A0A366RQI7</accession>
<proteinExistence type="predicted"/>
<dbReference type="GO" id="GO:0000122">
    <property type="term" value="P:negative regulation of transcription by RNA polymerase II"/>
    <property type="evidence" value="ECO:0007669"/>
    <property type="project" value="TreeGrafter"/>
</dbReference>
<feature type="domain" description="Methyltransferase" evidence="7">
    <location>
        <begin position="800"/>
        <end position="916"/>
    </location>
</feature>
<protein>
    <recommendedName>
        <fullName evidence="7">Methyltransferase domain-containing protein</fullName>
    </recommendedName>
</protein>
<reference evidence="8 9" key="1">
    <citation type="submission" date="2018-06" db="EMBL/GenBank/DDBJ databases">
        <title>Fusarium incarnatum-equiseti species complex species 28.</title>
        <authorList>
            <person name="Gardiner D.M."/>
        </authorList>
    </citation>
    <scope>NUCLEOTIDE SEQUENCE [LARGE SCALE GENOMIC DNA]</scope>
    <source>
        <strain evidence="8 9">FIESC_28</strain>
    </source>
</reference>